<feature type="non-terminal residue" evidence="1">
    <location>
        <position position="1"/>
    </location>
</feature>
<dbReference type="AlphaFoldDB" id="F8LAY0"/>
<evidence type="ECO:0000313" key="1">
    <source>
        <dbReference type="EMBL" id="CCB90642.1"/>
    </source>
</evidence>
<gene>
    <name evidence="1" type="ORF">WCH_AV05640</name>
</gene>
<name>F8LAY0_9BACT</name>
<reference evidence="1" key="1">
    <citation type="submission" date="2011-05" db="EMBL/GenBank/DDBJ databases">
        <title>Unity in variety -- the pan-genome of the Chlamydiae.</title>
        <authorList>
            <person name="Collingro A."/>
            <person name="Tischler P."/>
            <person name="Weinmaier T."/>
            <person name="Penz T."/>
            <person name="Heinz E."/>
            <person name="Brunham R.C."/>
            <person name="Read T.D."/>
            <person name="Bavoil P.M."/>
            <person name="Sachse K."/>
            <person name="Kahane S."/>
            <person name="Friedman M.G."/>
            <person name="Rattei T."/>
            <person name="Myers G.S.A."/>
            <person name="Horn M."/>
        </authorList>
    </citation>
    <scope>NUCLEOTIDE SEQUENCE</scope>
    <source>
        <strain evidence="1">2032/99</strain>
    </source>
</reference>
<protein>
    <submittedName>
        <fullName evidence="1">Uncharacterized protein</fullName>
    </submittedName>
</protein>
<organism evidence="1">
    <name type="scientific">Waddlia chondrophila 2032/99</name>
    <dbReference type="NCBI Taxonomy" id="765953"/>
    <lineage>
        <taxon>Bacteria</taxon>
        <taxon>Pseudomonadati</taxon>
        <taxon>Chlamydiota</taxon>
        <taxon>Chlamydiia</taxon>
        <taxon>Parachlamydiales</taxon>
        <taxon>Waddliaceae</taxon>
        <taxon>Waddlia</taxon>
    </lineage>
</organism>
<proteinExistence type="predicted"/>
<sequence length="46" mass="5313">SFSESFFPVFIGRYLLFHHSPLWASKYQFPNSTITALVKGFLRGSM</sequence>
<dbReference type="EMBL" id="FR872631">
    <property type="protein sequence ID" value="CCB90642.1"/>
    <property type="molecule type" value="Genomic_DNA"/>
</dbReference>
<accession>F8LAY0</accession>